<dbReference type="InterPro" id="IPR031596">
    <property type="entry name" value="MaAIMP_sms"/>
</dbReference>
<sequence>MTTIAVVFLTLSILVVWGGLAVSALFLRARPEVASYPADDVDDHRQDAGIIEHDT</sequence>
<evidence type="ECO:0000313" key="2">
    <source>
        <dbReference type="EMBL" id="MFD0781047.1"/>
    </source>
</evidence>
<dbReference type="RefSeq" id="WP_378750325.1">
    <property type="nucleotide sequence ID" value="NZ_JBHSSV010000002.1"/>
</dbReference>
<name>A0ABW2ZQX7_9MICO</name>
<dbReference type="Pfam" id="PF16951">
    <property type="entry name" value="MaAIMP_sms"/>
    <property type="match status" value="1"/>
</dbReference>
<accession>A0ABW2ZQX7</accession>
<reference evidence="3" key="1">
    <citation type="journal article" date="2019" name="Int. J. Syst. Evol. Microbiol.">
        <title>The Global Catalogue of Microorganisms (GCM) 10K type strain sequencing project: providing services to taxonomists for standard genome sequencing and annotation.</title>
        <authorList>
            <consortium name="The Broad Institute Genomics Platform"/>
            <consortium name="The Broad Institute Genome Sequencing Center for Infectious Disease"/>
            <person name="Wu L."/>
            <person name="Ma J."/>
        </authorList>
    </citation>
    <scope>NUCLEOTIDE SEQUENCE [LARGE SCALE GENOMIC DNA]</scope>
    <source>
        <strain evidence="3">CCUG 50754</strain>
    </source>
</reference>
<feature type="transmembrane region" description="Helical" evidence="1">
    <location>
        <begin position="6"/>
        <end position="27"/>
    </location>
</feature>
<dbReference type="EMBL" id="JBHTIM010000001">
    <property type="protein sequence ID" value="MFD0781047.1"/>
    <property type="molecule type" value="Genomic_DNA"/>
</dbReference>
<dbReference type="Proteomes" id="UP001597042">
    <property type="component" value="Unassembled WGS sequence"/>
</dbReference>
<keyword evidence="1" id="KW-0812">Transmembrane</keyword>
<proteinExistence type="predicted"/>
<comment type="caution">
    <text evidence="2">The sequence shown here is derived from an EMBL/GenBank/DDBJ whole genome shotgun (WGS) entry which is preliminary data.</text>
</comment>
<protein>
    <submittedName>
        <fullName evidence="2">Methionine/alanine import family NSS transporter small subunit</fullName>
    </submittedName>
</protein>
<keyword evidence="1" id="KW-0472">Membrane</keyword>
<gene>
    <name evidence="2" type="ORF">ACFQZV_07005</name>
</gene>
<organism evidence="2 3">
    <name type="scientific">Microbacterium koreense</name>
    <dbReference type="NCBI Taxonomy" id="323761"/>
    <lineage>
        <taxon>Bacteria</taxon>
        <taxon>Bacillati</taxon>
        <taxon>Actinomycetota</taxon>
        <taxon>Actinomycetes</taxon>
        <taxon>Micrococcales</taxon>
        <taxon>Microbacteriaceae</taxon>
        <taxon>Microbacterium</taxon>
    </lineage>
</organism>
<evidence type="ECO:0000256" key="1">
    <source>
        <dbReference type="SAM" id="Phobius"/>
    </source>
</evidence>
<keyword evidence="1" id="KW-1133">Transmembrane helix</keyword>
<dbReference type="NCBIfam" id="NF033493">
    <property type="entry name" value="MetS_like_NSS"/>
    <property type="match status" value="1"/>
</dbReference>
<evidence type="ECO:0000313" key="3">
    <source>
        <dbReference type="Proteomes" id="UP001597042"/>
    </source>
</evidence>
<keyword evidence="3" id="KW-1185">Reference proteome</keyword>